<dbReference type="EMBL" id="FOWC01000025">
    <property type="protein sequence ID" value="SFQ78402.1"/>
    <property type="molecule type" value="Genomic_DNA"/>
</dbReference>
<feature type="chain" id="PRO_5044058673" evidence="1">
    <location>
        <begin position="30"/>
        <end position="113"/>
    </location>
</feature>
<evidence type="ECO:0000256" key="1">
    <source>
        <dbReference type="SAM" id="SignalP"/>
    </source>
</evidence>
<name>A0A1I6BBR2_9PSEU</name>
<keyword evidence="6" id="KW-1185">Reference proteome</keyword>
<dbReference type="InterPro" id="IPR015791">
    <property type="entry name" value="Antimic/Inh_G_crystallin-like"/>
</dbReference>
<evidence type="ECO:0000313" key="6">
    <source>
        <dbReference type="Proteomes" id="UP000470404"/>
    </source>
</evidence>
<proteinExistence type="predicted"/>
<dbReference type="EMBL" id="JAAGNC010000175">
    <property type="protein sequence ID" value="NEC60675.1"/>
    <property type="molecule type" value="Genomic_DNA"/>
</dbReference>
<sequence length="113" mass="11749">MPSLVKRLAIGGAAALALAVTVPAGQAFAIDRVACNGRTDFVQLRLAGGNPWDGSDVACFANGGATYVDLGGVARVDSGNNSVTLYWDGGRTDLGHWQGADLNFVHVRQVVIH</sequence>
<evidence type="ECO:0000313" key="5">
    <source>
        <dbReference type="Proteomes" id="UP000199137"/>
    </source>
</evidence>
<keyword evidence="1" id="KW-0732">Signal</keyword>
<dbReference type="Proteomes" id="UP000199137">
    <property type="component" value="Unassembled WGS sequence"/>
</dbReference>
<dbReference type="Pfam" id="PF09076">
    <property type="entry name" value="Crystall_2"/>
    <property type="match status" value="1"/>
</dbReference>
<dbReference type="Gene3D" id="2.60.20.30">
    <property type="match status" value="1"/>
</dbReference>
<dbReference type="RefSeq" id="WP_067589267.1">
    <property type="nucleotide sequence ID" value="NZ_FOWC01000025.1"/>
</dbReference>
<protein>
    <submittedName>
        <fullName evidence="4">Beta/Gamma crystallin</fullName>
    </submittedName>
</protein>
<dbReference type="STRING" id="112413.SAMN05421854_12533"/>
<feature type="domain" description="Streptomyces killer toxin-like beta/gamma crystallin" evidence="2">
    <location>
        <begin position="55"/>
        <end position="90"/>
    </location>
</feature>
<gene>
    <name evidence="3" type="ORF">G3I59_35080</name>
    <name evidence="4" type="ORF">SAMN05421854_12533</name>
</gene>
<dbReference type="AlphaFoldDB" id="A0A1I6BBR2"/>
<evidence type="ECO:0000259" key="2">
    <source>
        <dbReference type="Pfam" id="PF09076"/>
    </source>
</evidence>
<reference evidence="4 5" key="1">
    <citation type="submission" date="2016-10" db="EMBL/GenBank/DDBJ databases">
        <authorList>
            <person name="de Groot N.N."/>
        </authorList>
    </citation>
    <scope>NUCLEOTIDE SEQUENCE [LARGE SCALE GENOMIC DNA]</scope>
    <source>
        <strain evidence="4 5">DSM 44637</strain>
    </source>
</reference>
<dbReference type="Proteomes" id="UP000470404">
    <property type="component" value="Unassembled WGS sequence"/>
</dbReference>
<dbReference type="InterPro" id="IPR015161">
    <property type="entry name" value="Sklp_toxin_b/g_crystallin"/>
</dbReference>
<dbReference type="SUPFAM" id="SSF49695">
    <property type="entry name" value="gamma-Crystallin-like"/>
    <property type="match status" value="1"/>
</dbReference>
<dbReference type="InterPro" id="IPR011024">
    <property type="entry name" value="G_crystallin-like"/>
</dbReference>
<evidence type="ECO:0000313" key="3">
    <source>
        <dbReference type="EMBL" id="NEC60675.1"/>
    </source>
</evidence>
<evidence type="ECO:0000313" key="4">
    <source>
        <dbReference type="EMBL" id="SFQ78402.1"/>
    </source>
</evidence>
<accession>A0A1I6BBR2</accession>
<reference evidence="3 6" key="2">
    <citation type="submission" date="2020-01" db="EMBL/GenBank/DDBJ databases">
        <title>Insect and environment-associated Actinomycetes.</title>
        <authorList>
            <person name="Currrie C."/>
            <person name="Chevrette M."/>
            <person name="Carlson C."/>
            <person name="Stubbendieck R."/>
            <person name="Wendt-Pienkowski E."/>
        </authorList>
    </citation>
    <scope>NUCLEOTIDE SEQUENCE [LARGE SCALE GENOMIC DNA]</scope>
    <source>
        <strain evidence="3 6">SID8386</strain>
    </source>
</reference>
<dbReference type="OrthoDB" id="4317676at2"/>
<feature type="signal peptide" evidence="1">
    <location>
        <begin position="1"/>
        <end position="29"/>
    </location>
</feature>
<organism evidence="4 5">
    <name type="scientific">Amycolatopsis rubida</name>
    <dbReference type="NCBI Taxonomy" id="112413"/>
    <lineage>
        <taxon>Bacteria</taxon>
        <taxon>Bacillati</taxon>
        <taxon>Actinomycetota</taxon>
        <taxon>Actinomycetes</taxon>
        <taxon>Pseudonocardiales</taxon>
        <taxon>Pseudonocardiaceae</taxon>
        <taxon>Amycolatopsis</taxon>
    </lineage>
</organism>